<sequence>MNELTYEETEVLMRRPFTDTSKEITKKLCEFDTEMRITGMTLLDDTIMITSRSAGLCVGYELSGQRKWTITEKLNGPFDLDSFYSDNKKQYLFITDPGKTGRVYICEPQCHRVTEYQICKDFKGKIVKTYNEQNVLKEPMYVSAQILNEKIVMIISDKEMGVKRLEKGGSGSDSPGWAVSDEKSFTPSKCAITKQEGSREVFVGNAAGRKIHLINFEPRQISHREYSLEDVSRPVAIFVTCQGRIVVACKDGTVLSYEMKEAEEMTEFAKSKFSEEENPYEL</sequence>
<dbReference type="SUPFAM" id="SSF101898">
    <property type="entry name" value="NHL repeat"/>
    <property type="match status" value="1"/>
</dbReference>
<reference evidence="1" key="1">
    <citation type="journal article" date="2012" name="Nature">
        <title>The oyster genome reveals stress adaptation and complexity of shell formation.</title>
        <authorList>
            <person name="Zhang G."/>
            <person name="Fang X."/>
            <person name="Guo X."/>
            <person name="Li L."/>
            <person name="Luo R."/>
            <person name="Xu F."/>
            <person name="Yang P."/>
            <person name="Zhang L."/>
            <person name="Wang X."/>
            <person name="Qi H."/>
            <person name="Xiong Z."/>
            <person name="Que H."/>
            <person name="Xie Y."/>
            <person name="Holland P.W."/>
            <person name="Paps J."/>
            <person name="Zhu Y."/>
            <person name="Wu F."/>
            <person name="Chen Y."/>
            <person name="Wang J."/>
            <person name="Peng C."/>
            <person name="Meng J."/>
            <person name="Yang L."/>
            <person name="Liu J."/>
            <person name="Wen B."/>
            <person name="Zhang N."/>
            <person name="Huang Z."/>
            <person name="Zhu Q."/>
            <person name="Feng Y."/>
            <person name="Mount A."/>
            <person name="Hedgecock D."/>
            <person name="Xu Z."/>
            <person name="Liu Y."/>
            <person name="Domazet-Loso T."/>
            <person name="Du Y."/>
            <person name="Sun X."/>
            <person name="Zhang S."/>
            <person name="Liu B."/>
            <person name="Cheng P."/>
            <person name="Jiang X."/>
            <person name="Li J."/>
            <person name="Fan D."/>
            <person name="Wang W."/>
            <person name="Fu W."/>
            <person name="Wang T."/>
            <person name="Wang B."/>
            <person name="Zhang J."/>
            <person name="Peng Z."/>
            <person name="Li Y."/>
            <person name="Li N."/>
            <person name="Wang J."/>
            <person name="Chen M."/>
            <person name="He Y."/>
            <person name="Tan F."/>
            <person name="Song X."/>
            <person name="Zheng Q."/>
            <person name="Huang R."/>
            <person name="Yang H."/>
            <person name="Du X."/>
            <person name="Chen L."/>
            <person name="Yang M."/>
            <person name="Gaffney P.M."/>
            <person name="Wang S."/>
            <person name="Luo L."/>
            <person name="She Z."/>
            <person name="Ming Y."/>
            <person name="Huang W."/>
            <person name="Zhang S."/>
            <person name="Huang B."/>
            <person name="Zhang Y."/>
            <person name="Qu T."/>
            <person name="Ni P."/>
            <person name="Miao G."/>
            <person name="Wang J."/>
            <person name="Wang Q."/>
            <person name="Steinberg C.E."/>
            <person name="Wang H."/>
            <person name="Li N."/>
            <person name="Qian L."/>
            <person name="Zhang G."/>
            <person name="Li Y."/>
            <person name="Yang H."/>
            <person name="Liu X."/>
            <person name="Wang J."/>
            <person name="Yin Y."/>
            <person name="Wang J."/>
        </authorList>
    </citation>
    <scope>NUCLEOTIDE SEQUENCE [LARGE SCALE GENOMIC DNA]</scope>
    <source>
        <strain evidence="1">05x7-T-G4-1.051#20</strain>
    </source>
</reference>
<organism evidence="1">
    <name type="scientific">Magallana gigas</name>
    <name type="common">Pacific oyster</name>
    <name type="synonym">Crassostrea gigas</name>
    <dbReference type="NCBI Taxonomy" id="29159"/>
    <lineage>
        <taxon>Eukaryota</taxon>
        <taxon>Metazoa</taxon>
        <taxon>Spiralia</taxon>
        <taxon>Lophotrochozoa</taxon>
        <taxon>Mollusca</taxon>
        <taxon>Bivalvia</taxon>
        <taxon>Autobranchia</taxon>
        <taxon>Pteriomorphia</taxon>
        <taxon>Ostreida</taxon>
        <taxon>Ostreoidea</taxon>
        <taxon>Ostreidae</taxon>
        <taxon>Magallana</taxon>
    </lineage>
</organism>
<dbReference type="EMBL" id="JH817724">
    <property type="protein sequence ID" value="EKC20649.1"/>
    <property type="molecule type" value="Genomic_DNA"/>
</dbReference>
<gene>
    <name evidence="1" type="ORF">CGI_10005648</name>
</gene>
<accession>K1PP88</accession>
<proteinExistence type="predicted"/>
<name>K1PP88_MAGGI</name>
<dbReference type="HOGENOM" id="CLU_987821_0_0_1"/>
<dbReference type="AlphaFoldDB" id="K1PP88"/>
<protein>
    <submittedName>
        <fullName evidence="1">Uncharacterized protein</fullName>
    </submittedName>
</protein>
<dbReference type="InParanoid" id="K1PP88"/>
<evidence type="ECO:0000313" key="1">
    <source>
        <dbReference type="EMBL" id="EKC20649.1"/>
    </source>
</evidence>